<dbReference type="OrthoDB" id="787137at2759"/>
<dbReference type="SUPFAM" id="SSF55729">
    <property type="entry name" value="Acyl-CoA N-acyltransferases (Nat)"/>
    <property type="match status" value="1"/>
</dbReference>
<evidence type="ECO:0000256" key="4">
    <source>
        <dbReference type="ARBA" id="ARBA00022679"/>
    </source>
</evidence>
<sequence length="373" mass="43412">MGRRGRPKKNTTTPVATETDEEIDIQASSPPSVTAHREEFIFDEETFGGRLTEVQAERTSFTPTPRDARLFDASLPSAVEFTGKRRLMIDNLHFGPHHLRPWYSAPYPAEYFEGPEPGHLWMCERCLKYMRSRATFLRHLPKCSDRVPPGCEIYRKDEISVFEVNGRFSRDYCQRLCLLAKMFLDHKTLYYDVETFLFYILVEWHPVREIILEGRNEARNYSFVGYFSKEKQSPSDYNLSCIMTLPHKQRRGFGAFLMDFSYLLTRREGKIGSPEKPLSDLGLVGYVKYWSRIVSDVLLECEGGVSIQDIIRRTGMSANDVLATLEYLKAIWWDVRKERYVLKLVTKALQSVPPITLRADPECLQWQPYTCLR</sequence>
<evidence type="ECO:0000256" key="2">
    <source>
        <dbReference type="ARBA" id="ARBA00010107"/>
    </source>
</evidence>
<evidence type="ECO:0000256" key="1">
    <source>
        <dbReference type="ARBA" id="ARBA00004123"/>
    </source>
</evidence>
<keyword evidence="7" id="KW-0862">Zinc</keyword>
<evidence type="ECO:0000256" key="9">
    <source>
        <dbReference type="ARBA" id="ARBA00022990"/>
    </source>
</evidence>
<dbReference type="STRING" id="1246581.A0A2H9THL6"/>
<dbReference type="EC" id="2.3.1.48" evidence="3 12"/>
<dbReference type="InterPro" id="IPR040706">
    <property type="entry name" value="Zf-MYST"/>
</dbReference>
<dbReference type="GO" id="GO:0031507">
    <property type="term" value="P:heterochromatin formation"/>
    <property type="evidence" value="ECO:0007669"/>
    <property type="project" value="UniProtKB-ARBA"/>
</dbReference>
<dbReference type="AlphaFoldDB" id="A0A2H9THL6"/>
<dbReference type="GO" id="GO:0003712">
    <property type="term" value="F:transcription coregulator activity"/>
    <property type="evidence" value="ECO:0007669"/>
    <property type="project" value="TreeGrafter"/>
</dbReference>
<dbReference type="Proteomes" id="UP000240830">
    <property type="component" value="Unassembled WGS sequence"/>
</dbReference>
<keyword evidence="9" id="KW-0007">Acetylation</keyword>
<comment type="similarity">
    <text evidence="2 12">Belongs to the MYST (SAS/MOZ) family.</text>
</comment>
<comment type="caution">
    <text evidence="15">The sequence shown here is derived from an EMBL/GenBank/DDBJ whole genome shotgun (WGS) entry which is preliminary data.</text>
</comment>
<evidence type="ECO:0000256" key="6">
    <source>
        <dbReference type="ARBA" id="ARBA00022771"/>
    </source>
</evidence>
<dbReference type="InterPro" id="IPR002717">
    <property type="entry name" value="HAT_MYST-type"/>
</dbReference>
<dbReference type="Gene3D" id="3.40.630.30">
    <property type="match status" value="1"/>
</dbReference>
<dbReference type="Gene3D" id="3.30.60.60">
    <property type="entry name" value="N-acetyl transferase-like"/>
    <property type="match status" value="1"/>
</dbReference>
<evidence type="ECO:0000256" key="11">
    <source>
        <dbReference type="PIRSR" id="PIRSR602717-51"/>
    </source>
</evidence>
<keyword evidence="4 15" id="KW-0808">Transferase</keyword>
<dbReference type="InterPro" id="IPR036388">
    <property type="entry name" value="WH-like_DNA-bd_sf"/>
</dbReference>
<dbReference type="EMBL" id="MTSL01000185">
    <property type="protein sequence ID" value="PJF17215.1"/>
    <property type="molecule type" value="Genomic_DNA"/>
</dbReference>
<keyword evidence="6" id="KW-0863">Zinc-finger</keyword>
<dbReference type="FunFam" id="3.40.630.30:FF:000001">
    <property type="entry name" value="Histone acetyltransferase"/>
    <property type="match status" value="1"/>
</dbReference>
<keyword evidence="16" id="KW-1185">Reference proteome</keyword>
<evidence type="ECO:0000256" key="3">
    <source>
        <dbReference type="ARBA" id="ARBA00013184"/>
    </source>
</evidence>
<dbReference type="GO" id="GO:0004402">
    <property type="term" value="F:histone acetyltransferase activity"/>
    <property type="evidence" value="ECO:0007669"/>
    <property type="project" value="InterPro"/>
</dbReference>
<dbReference type="InterPro" id="IPR050603">
    <property type="entry name" value="MYST_HAT"/>
</dbReference>
<evidence type="ECO:0000313" key="15">
    <source>
        <dbReference type="EMBL" id="PJF17215.1"/>
    </source>
</evidence>
<dbReference type="FunFam" id="3.30.60.60:FF:000001">
    <property type="entry name" value="Histone acetyltransferase"/>
    <property type="match status" value="1"/>
</dbReference>
<feature type="domain" description="MYST-type HAT" evidence="14">
    <location>
        <begin position="84"/>
        <end position="368"/>
    </location>
</feature>
<dbReference type="InterPro" id="IPR016181">
    <property type="entry name" value="Acyl_CoA_acyltransferase"/>
</dbReference>
<evidence type="ECO:0000256" key="13">
    <source>
        <dbReference type="SAM" id="MobiDB-lite"/>
    </source>
</evidence>
<dbReference type="GO" id="GO:0008270">
    <property type="term" value="F:zinc ion binding"/>
    <property type="evidence" value="ECO:0007669"/>
    <property type="project" value="UniProtKB-KW"/>
</dbReference>
<proteinExistence type="inferred from homology"/>
<evidence type="ECO:0000256" key="7">
    <source>
        <dbReference type="ARBA" id="ARBA00022833"/>
    </source>
</evidence>
<protein>
    <recommendedName>
        <fullName evidence="3 12">Histone acetyltransferase</fullName>
        <ecNumber evidence="3 12">2.3.1.48</ecNumber>
    </recommendedName>
</protein>
<dbReference type="PROSITE" id="PS51726">
    <property type="entry name" value="MYST_HAT"/>
    <property type="match status" value="1"/>
</dbReference>
<keyword evidence="8" id="KW-0156">Chromatin regulator</keyword>
<dbReference type="Pfam" id="PF01853">
    <property type="entry name" value="MOZ_SAS"/>
    <property type="match status" value="1"/>
</dbReference>
<evidence type="ECO:0000256" key="10">
    <source>
        <dbReference type="ARBA" id="ARBA00023242"/>
    </source>
</evidence>
<evidence type="ECO:0000259" key="14">
    <source>
        <dbReference type="PROSITE" id="PS51726"/>
    </source>
</evidence>
<dbReference type="GO" id="GO:0005634">
    <property type="term" value="C:nucleus"/>
    <property type="evidence" value="ECO:0007669"/>
    <property type="project" value="UniProtKB-SubCell"/>
</dbReference>
<dbReference type="GO" id="GO:0003682">
    <property type="term" value="F:chromatin binding"/>
    <property type="evidence" value="ECO:0007669"/>
    <property type="project" value="TreeGrafter"/>
</dbReference>
<evidence type="ECO:0000256" key="5">
    <source>
        <dbReference type="ARBA" id="ARBA00022723"/>
    </source>
</evidence>
<dbReference type="PANTHER" id="PTHR10615">
    <property type="entry name" value="HISTONE ACETYLTRANSFERASE"/>
    <property type="match status" value="1"/>
</dbReference>
<evidence type="ECO:0000313" key="16">
    <source>
        <dbReference type="Proteomes" id="UP000240830"/>
    </source>
</evidence>
<feature type="active site" description="Proton donor/acceptor" evidence="11">
    <location>
        <position position="275"/>
    </location>
</feature>
<dbReference type="PANTHER" id="PTHR10615:SF161">
    <property type="entry name" value="HISTONE ACETYLTRANSFERASE KAT7"/>
    <property type="match status" value="1"/>
</dbReference>
<name>A0A2H9THL6_9FUNG</name>
<evidence type="ECO:0000256" key="8">
    <source>
        <dbReference type="ARBA" id="ARBA00022853"/>
    </source>
</evidence>
<gene>
    <name evidence="15" type="ORF">PSACC_02973</name>
</gene>
<dbReference type="GO" id="GO:0006357">
    <property type="term" value="P:regulation of transcription by RNA polymerase II"/>
    <property type="evidence" value="ECO:0007669"/>
    <property type="project" value="TreeGrafter"/>
</dbReference>
<dbReference type="Gene3D" id="1.10.10.10">
    <property type="entry name" value="Winged helix-like DNA-binding domain superfamily/Winged helix DNA-binding domain"/>
    <property type="match status" value="1"/>
</dbReference>
<comment type="catalytic activity">
    <reaction evidence="12">
        <text>L-lysyl-[protein] + acetyl-CoA = N(6)-acetyl-L-lysyl-[protein] + CoA + H(+)</text>
        <dbReference type="Rhea" id="RHEA:45948"/>
        <dbReference type="Rhea" id="RHEA-COMP:9752"/>
        <dbReference type="Rhea" id="RHEA-COMP:10731"/>
        <dbReference type="ChEBI" id="CHEBI:15378"/>
        <dbReference type="ChEBI" id="CHEBI:29969"/>
        <dbReference type="ChEBI" id="CHEBI:57287"/>
        <dbReference type="ChEBI" id="CHEBI:57288"/>
        <dbReference type="ChEBI" id="CHEBI:61930"/>
        <dbReference type="EC" id="2.3.1.48"/>
    </reaction>
</comment>
<evidence type="ECO:0000256" key="12">
    <source>
        <dbReference type="RuleBase" id="RU361211"/>
    </source>
</evidence>
<organism evidence="15 16">
    <name type="scientific">Paramicrosporidium saccamoebae</name>
    <dbReference type="NCBI Taxonomy" id="1246581"/>
    <lineage>
        <taxon>Eukaryota</taxon>
        <taxon>Fungi</taxon>
        <taxon>Fungi incertae sedis</taxon>
        <taxon>Cryptomycota</taxon>
        <taxon>Cryptomycota incertae sedis</taxon>
        <taxon>Paramicrosporidium</taxon>
    </lineage>
</organism>
<keyword evidence="10 12" id="KW-0539">Nucleus</keyword>
<keyword evidence="5" id="KW-0479">Metal-binding</keyword>
<comment type="subcellular location">
    <subcellularLocation>
        <location evidence="1 12">Nucleus</location>
    </subcellularLocation>
</comment>
<dbReference type="GO" id="GO:0070775">
    <property type="term" value="C:H3 histone acetyltransferase complex"/>
    <property type="evidence" value="ECO:0007669"/>
    <property type="project" value="UniProtKB-ARBA"/>
</dbReference>
<reference evidence="15 16" key="1">
    <citation type="submission" date="2016-10" db="EMBL/GenBank/DDBJ databases">
        <title>The genome of Paramicrosporidium saccamoebae is the missing link in understanding Cryptomycota and Microsporidia evolution.</title>
        <authorList>
            <person name="Quandt C.A."/>
            <person name="Beaudet D."/>
            <person name="Corsaro D."/>
            <person name="Michel R."/>
            <person name="Corradi N."/>
            <person name="James T."/>
        </authorList>
    </citation>
    <scope>NUCLEOTIDE SEQUENCE [LARGE SCALE GENOMIC DNA]</scope>
    <source>
        <strain evidence="15 16">KSL3</strain>
    </source>
</reference>
<accession>A0A2H9THL6</accession>
<dbReference type="Pfam" id="PF17772">
    <property type="entry name" value="zf-MYST"/>
    <property type="match status" value="1"/>
</dbReference>
<feature type="region of interest" description="Disordered" evidence="13">
    <location>
        <begin position="1"/>
        <end position="30"/>
    </location>
</feature>